<dbReference type="Gene3D" id="3.90.79.10">
    <property type="entry name" value="Nucleoside Triphosphate Pyrophosphohydrolase"/>
    <property type="match status" value="1"/>
</dbReference>
<comment type="caution">
    <text evidence="4">The sequence shown here is derived from an EMBL/GenBank/DDBJ whole genome shotgun (WGS) entry which is preliminary data.</text>
</comment>
<dbReference type="InterPro" id="IPR052743">
    <property type="entry name" value="Glutaminase_GtaA"/>
</dbReference>
<dbReference type="PANTHER" id="PTHR31987:SF1">
    <property type="entry name" value="GLUTAMINASE A"/>
    <property type="match status" value="1"/>
</dbReference>
<dbReference type="InterPro" id="IPR000086">
    <property type="entry name" value="NUDIX_hydrolase_dom"/>
</dbReference>
<keyword evidence="2" id="KW-0812">Transmembrane</keyword>
<dbReference type="InterPro" id="IPR015797">
    <property type="entry name" value="NUDIX_hydrolase-like_dom_sf"/>
</dbReference>
<dbReference type="InterPro" id="IPR008928">
    <property type="entry name" value="6-hairpin_glycosidase_sf"/>
</dbReference>
<protein>
    <recommendedName>
        <fullName evidence="3">Nudix hydrolase domain-containing protein</fullName>
    </recommendedName>
</protein>
<dbReference type="InterPro" id="IPR033433">
    <property type="entry name" value="GtaA_N"/>
</dbReference>
<gene>
    <name evidence="4" type="ORF">EW146_g8851</name>
</gene>
<name>A0A4V3XD98_9AGAM</name>
<evidence type="ECO:0000313" key="5">
    <source>
        <dbReference type="Proteomes" id="UP000310158"/>
    </source>
</evidence>
<feature type="compositionally biased region" description="Basic and acidic residues" evidence="1">
    <location>
        <begin position="1109"/>
        <end position="1129"/>
    </location>
</feature>
<proteinExistence type="predicted"/>
<feature type="transmembrane region" description="Helical" evidence="2">
    <location>
        <begin position="945"/>
        <end position="972"/>
    </location>
</feature>
<feature type="region of interest" description="Disordered" evidence="1">
    <location>
        <begin position="1096"/>
        <end position="1129"/>
    </location>
</feature>
<reference evidence="4 5" key="1">
    <citation type="submission" date="2019-02" db="EMBL/GenBank/DDBJ databases">
        <title>Genome sequencing of the rare red list fungi Bondarzewia mesenterica.</title>
        <authorList>
            <person name="Buettner E."/>
            <person name="Kellner H."/>
        </authorList>
    </citation>
    <scope>NUCLEOTIDE SEQUENCE [LARGE SCALE GENOMIC DNA]</scope>
    <source>
        <strain evidence="4 5">DSM 108281</strain>
    </source>
</reference>
<dbReference type="PROSITE" id="PS51462">
    <property type="entry name" value="NUDIX"/>
    <property type="match status" value="1"/>
</dbReference>
<dbReference type="CDD" id="cd03676">
    <property type="entry name" value="NUDIX_Tnr3_like"/>
    <property type="match status" value="1"/>
</dbReference>
<evidence type="ECO:0000313" key="4">
    <source>
        <dbReference type="EMBL" id="THH08873.1"/>
    </source>
</evidence>
<dbReference type="OrthoDB" id="3918848at2759"/>
<dbReference type="Pfam" id="PF16335">
    <property type="entry name" value="GtaA_6_Hairpin"/>
    <property type="match status" value="1"/>
</dbReference>
<feature type="domain" description="Nudix hydrolase" evidence="3">
    <location>
        <begin position="167"/>
        <end position="318"/>
    </location>
</feature>
<evidence type="ECO:0000256" key="1">
    <source>
        <dbReference type="SAM" id="MobiDB-lite"/>
    </source>
</evidence>
<evidence type="ECO:0000259" key="3">
    <source>
        <dbReference type="PROSITE" id="PS51462"/>
    </source>
</evidence>
<dbReference type="AlphaFoldDB" id="A0A4V3XD98"/>
<dbReference type="Pfam" id="PF17168">
    <property type="entry name" value="DUF5127"/>
    <property type="match status" value="1"/>
</dbReference>
<keyword evidence="2" id="KW-1133">Transmembrane helix</keyword>
<dbReference type="Gene3D" id="1.50.10.10">
    <property type="match status" value="1"/>
</dbReference>
<dbReference type="SUPFAM" id="SSF55811">
    <property type="entry name" value="Nudix"/>
    <property type="match status" value="1"/>
</dbReference>
<dbReference type="InterPro" id="IPR012341">
    <property type="entry name" value="6hp_glycosidase-like_sf"/>
</dbReference>
<sequence>MSNHSYLDLVNRADNFHLPHSTEAHNASETLLPFRLSTSATLPIGLLRPSVVLELQKDNEWRRSNGLLEIWDIHTAYISFVPSLNTPAARTRAMKDTTTRWRDSGIFADVIGISKWRSEWYDVCQTPFGPMRIGGGDPESDESEEGKEENYAFSMERSACALFGLVTYGVHMSVYEEDDNGIRMWVPRRAKTKPTWPGYLDNSVAGGIPGGSSPYESIVKESMEEASLPADLVQRYIKAAGCISYFYQTDKGWLQPEVEYVYDMCIPKGEIDLRPMDGEVESFELISNLWAGEQLLPLDDVIARMRAGKFKPNCAIGNDLANGNATTLTAVAITPTRTVLTMIAGSMEFNMTFLSPIEPNDFVRQSIPFSYIYVEATSRDGHSHSVQVYSDITAEWLSGVRDDVAQWSTQVGTDNVYHAFSLQSQSQFVETNQQAEWGTVYYGTTQHYSATYKTNAAATCRTQFKTNGRLDDGEDTNFRAINNAFPVFAFSQDLGTIQSTAEPVVWIIGYSRDPAIRYIDLSGAAQDRSLYFQSTYPNIDGVSRAQINEFLLDFSDAQQRAETLDARILSAATAISSDYGDLVSIAARQAYGATELTIAKGSDGNYNKSDVMMFMKNVGGITPQRVNPVEVLYQAFPIFMYIDPTLGAPLLEPLLRFQNSSSYVNPYAAQDVARDIAFYPTETANMIIMATAHARATGNASLVNRYYPLFKKWADFLNSSTLYPSSEISADLETSSNQTNLAIKGIIAIQAMSQLSSGLGQSSDAEHYSSIASEYANRWQSMALNTGGQPYMLLSYGDTSSFTFGYNLFADRWLKTNIVNSTVYNAQTNLIKANLGQTQFGLPIDSSKTLSGDVVSSWNLFQAAIATDSSVRNSLISMVRARASFNSTVGAFPTVYDPNSGAINFGVASPAQGSMFALLALNATVFSISNGSQSSGSSSNSSSRIAAGVIAGSVVGGIALLTALVLGVLYCLRRRRRGAREHDRVSIDGSSFVDVAPVVTPFEMAETGFGNPSGHSGVPEHRGSMGYDTLIGPSYMHELDLASAFVPPSANLSSPHAPTALAYAASTSALSESLSTGSSSSASASGTAARKRGEALGLHAVGPLSPTGKTERVFSYTREDSSTSRDGLVRASEDELRNQVEDLRREMERIRMERAEVELPPRYAA</sequence>
<dbReference type="SUPFAM" id="SSF48208">
    <property type="entry name" value="Six-hairpin glycosidases"/>
    <property type="match status" value="1"/>
</dbReference>
<keyword evidence="5" id="KW-1185">Reference proteome</keyword>
<organism evidence="4 5">
    <name type="scientific">Bondarzewia mesenterica</name>
    <dbReference type="NCBI Taxonomy" id="1095465"/>
    <lineage>
        <taxon>Eukaryota</taxon>
        <taxon>Fungi</taxon>
        <taxon>Dikarya</taxon>
        <taxon>Basidiomycota</taxon>
        <taxon>Agaricomycotina</taxon>
        <taxon>Agaricomycetes</taxon>
        <taxon>Russulales</taxon>
        <taxon>Bondarzewiaceae</taxon>
        <taxon>Bondarzewia</taxon>
    </lineage>
</organism>
<dbReference type="GO" id="GO:0003824">
    <property type="term" value="F:catalytic activity"/>
    <property type="evidence" value="ECO:0007669"/>
    <property type="project" value="UniProtKB-ARBA"/>
</dbReference>
<keyword evidence="2" id="KW-0472">Membrane</keyword>
<accession>A0A4V3XD98</accession>
<dbReference type="PANTHER" id="PTHR31987">
    <property type="entry name" value="GLUTAMINASE A-RELATED"/>
    <property type="match status" value="1"/>
</dbReference>
<dbReference type="EMBL" id="SGPL01000668">
    <property type="protein sequence ID" value="THH08873.1"/>
    <property type="molecule type" value="Genomic_DNA"/>
</dbReference>
<evidence type="ECO:0000256" key="2">
    <source>
        <dbReference type="SAM" id="Phobius"/>
    </source>
</evidence>
<dbReference type="InterPro" id="IPR032514">
    <property type="entry name" value="GtaA_central"/>
</dbReference>
<dbReference type="GO" id="GO:0005975">
    <property type="term" value="P:carbohydrate metabolic process"/>
    <property type="evidence" value="ECO:0007669"/>
    <property type="project" value="InterPro"/>
</dbReference>
<dbReference type="Proteomes" id="UP000310158">
    <property type="component" value="Unassembled WGS sequence"/>
</dbReference>
<dbReference type="Pfam" id="PF00293">
    <property type="entry name" value="NUDIX"/>
    <property type="match status" value="1"/>
</dbReference>